<comment type="caution">
    <text evidence="2">The sequence shown here is derived from an EMBL/GenBank/DDBJ whole genome shotgun (WGS) entry which is preliminary data.</text>
</comment>
<proteinExistence type="predicted"/>
<sequence length="190" mass="19735">MIVLGTGGGYSPVAFAPGTRPAAPVEAAAETPGTEASTQSPAATPARREDPLQDPAVQRQLAQLAARDREVRAHEQAHVAAGGSIVTSGPTYVYQIGPDNRRYAVGGEVGIDTSPVRGDPEATLDKARQIRAAALAPAQPSAQDLQVAAQASRMEQSARLELARQERDAAYQAVSSDARSTPGEQLSEVA</sequence>
<keyword evidence="3" id="KW-1185">Reference proteome</keyword>
<feature type="compositionally biased region" description="Polar residues" evidence="1">
    <location>
        <begin position="173"/>
        <end position="184"/>
    </location>
</feature>
<evidence type="ECO:0000313" key="2">
    <source>
        <dbReference type="EMBL" id="MCK7593108.1"/>
    </source>
</evidence>
<organism evidence="2 3">
    <name type="scientific">Pseudomarimonas salicorniae</name>
    <dbReference type="NCBI Taxonomy" id="2933270"/>
    <lineage>
        <taxon>Bacteria</taxon>
        <taxon>Pseudomonadati</taxon>
        <taxon>Pseudomonadota</taxon>
        <taxon>Gammaproteobacteria</taxon>
        <taxon>Lysobacterales</taxon>
        <taxon>Lysobacteraceae</taxon>
        <taxon>Pseudomarimonas</taxon>
    </lineage>
</organism>
<dbReference type="Pfam" id="PF12118">
    <property type="entry name" value="SprA-related"/>
    <property type="match status" value="1"/>
</dbReference>
<protein>
    <recommendedName>
        <fullName evidence="4">SprA-related family protein</fullName>
    </recommendedName>
</protein>
<name>A0ABT0GEY5_9GAMM</name>
<evidence type="ECO:0000256" key="1">
    <source>
        <dbReference type="SAM" id="MobiDB-lite"/>
    </source>
</evidence>
<dbReference type="EMBL" id="JALNMH010000003">
    <property type="protein sequence ID" value="MCK7593108.1"/>
    <property type="molecule type" value="Genomic_DNA"/>
</dbReference>
<feature type="region of interest" description="Disordered" evidence="1">
    <location>
        <begin position="1"/>
        <end position="90"/>
    </location>
</feature>
<evidence type="ECO:0008006" key="4">
    <source>
        <dbReference type="Google" id="ProtNLM"/>
    </source>
</evidence>
<reference evidence="2" key="1">
    <citation type="submission" date="2022-04" db="EMBL/GenBank/DDBJ databases">
        <title>Lysobacter sp. CAU 1642 isolated from sea sand.</title>
        <authorList>
            <person name="Kim W."/>
        </authorList>
    </citation>
    <scope>NUCLEOTIDE SEQUENCE</scope>
    <source>
        <strain evidence="2">CAU 1642</strain>
    </source>
</reference>
<dbReference type="InterPro" id="IPR021973">
    <property type="entry name" value="SprA-related"/>
</dbReference>
<accession>A0ABT0GEY5</accession>
<feature type="compositionally biased region" description="Low complexity" evidence="1">
    <location>
        <begin position="19"/>
        <end position="36"/>
    </location>
</feature>
<dbReference type="RefSeq" id="WP_248206182.1">
    <property type="nucleotide sequence ID" value="NZ_JALNMH010000003.1"/>
</dbReference>
<feature type="compositionally biased region" description="Gly residues" evidence="1">
    <location>
        <begin position="1"/>
        <end position="10"/>
    </location>
</feature>
<feature type="compositionally biased region" description="Basic and acidic residues" evidence="1">
    <location>
        <begin position="66"/>
        <end position="77"/>
    </location>
</feature>
<feature type="region of interest" description="Disordered" evidence="1">
    <location>
        <begin position="166"/>
        <end position="190"/>
    </location>
</feature>
<dbReference type="Proteomes" id="UP001431449">
    <property type="component" value="Unassembled WGS sequence"/>
</dbReference>
<gene>
    <name evidence="2" type="ORF">M0G41_05430</name>
</gene>
<evidence type="ECO:0000313" key="3">
    <source>
        <dbReference type="Proteomes" id="UP001431449"/>
    </source>
</evidence>